<organism evidence="1 2">
    <name type="scientific">Neophaeococcomyces mojaviensis</name>
    <dbReference type="NCBI Taxonomy" id="3383035"/>
    <lineage>
        <taxon>Eukaryota</taxon>
        <taxon>Fungi</taxon>
        <taxon>Dikarya</taxon>
        <taxon>Ascomycota</taxon>
        <taxon>Pezizomycotina</taxon>
        <taxon>Eurotiomycetes</taxon>
        <taxon>Chaetothyriomycetidae</taxon>
        <taxon>Chaetothyriales</taxon>
        <taxon>Chaetothyriales incertae sedis</taxon>
        <taxon>Neophaeococcomyces</taxon>
    </lineage>
</organism>
<dbReference type="EMBL" id="JAPDRQ010000040">
    <property type="protein sequence ID" value="KAJ9659405.1"/>
    <property type="molecule type" value="Genomic_DNA"/>
</dbReference>
<comment type="caution">
    <text evidence="1">The sequence shown here is derived from an EMBL/GenBank/DDBJ whole genome shotgun (WGS) entry which is preliminary data.</text>
</comment>
<proteinExistence type="predicted"/>
<protein>
    <submittedName>
        <fullName evidence="1">Uncharacterized protein</fullName>
    </submittedName>
</protein>
<keyword evidence="2" id="KW-1185">Reference proteome</keyword>
<gene>
    <name evidence="1" type="ORF">H2198_003134</name>
</gene>
<reference evidence="1" key="1">
    <citation type="submission" date="2022-10" db="EMBL/GenBank/DDBJ databases">
        <title>Culturing micro-colonial fungi from biological soil crusts in the Mojave desert and describing Neophaeococcomyces mojavensis, and introducing the new genera and species Taxawa tesnikishii.</title>
        <authorList>
            <person name="Kurbessoian T."/>
            <person name="Stajich J.E."/>
        </authorList>
    </citation>
    <scope>NUCLEOTIDE SEQUENCE</scope>
    <source>
        <strain evidence="1">JES_112</strain>
    </source>
</reference>
<accession>A0ACC3AC48</accession>
<dbReference type="Proteomes" id="UP001172386">
    <property type="component" value="Unassembled WGS sequence"/>
</dbReference>
<sequence length="545" mass="56398">MVKQAFLLLLAVAHMVTAAVFALSNAAPAVSTCPPPSTVTVTVAPPTATIAVSDPASISSAFSYDSAVDSAEVLHSSQDRPTGEPPETTSLFFTHTASGPAIVGTESPGESVYHGIYTTAIPVATTTISFPPADTSAASQTKSQAIVTKTITTYLSTTWVTLGAADPPAPTIAPPNASVATSTLQKRQTCSMVFAELNGVWASWCNNWDGHTAVSHSTYNTTVLMTTPAGASPIPESVYGSSYTTKDVSASVTASESVASSLSSTPPTSIQPTPGSNTSAPASSALATSIMVTASIVVTQPIATLTETISAAPATSDAATATSSASGASSSCSPIGDFVITFDDLPSYSTNDPNTDAAPPIFAPYDHFYWASGYGYGPPPNSNYSAVNGGRMAEYNPADATPVAVTAEGRDLPGSFGAGPRAANNIFWFDATSAFVGCNNTNLDLDCTLTATGYRWDSSDTPNGTTTDSHEVMTDTQQFTVPRCTSAPCMLTQVFFNTDHFAGLSTINFIAQAGGQQMVFYLDSFELKWTNNTCAADKARQSSRK</sequence>
<name>A0ACC3AC48_9EURO</name>
<evidence type="ECO:0000313" key="2">
    <source>
        <dbReference type="Proteomes" id="UP001172386"/>
    </source>
</evidence>
<evidence type="ECO:0000313" key="1">
    <source>
        <dbReference type="EMBL" id="KAJ9659405.1"/>
    </source>
</evidence>